<dbReference type="STRING" id="1197717.BED41_13035"/>
<dbReference type="RefSeq" id="WP_066747152.1">
    <property type="nucleotide sequence ID" value="NZ_CAUFKJ010000016.1"/>
</dbReference>
<sequence length="186" mass="21875">MSRNWVDVKEMIEAEIDKNWWEEPIEVRMSRNGVFPSGAGSHGQYLGNLFFLVSDTQAMGWWTAAPAIQQALRDDSFTLDHCKKMWIYINKHMCHLMGDSTGAGTNCPAPWLNLPKFSEFCDAIIDSFDSINTKDEFWDLIWSWQNYANCMNRWFQMIFPMEFGLALKRNTKEHVKELEKYNNIWN</sequence>
<gene>
    <name evidence="2" type="ORF">BED41_13035</name>
</gene>
<evidence type="ECO:0000259" key="1">
    <source>
        <dbReference type="Pfam" id="PF18631"/>
    </source>
</evidence>
<name>A0A1B2I7J7_9BACT</name>
<dbReference type="GeneID" id="83058770"/>
<organism evidence="2 3">
    <name type="scientific">Cloacibacillus porcorum</name>
    <dbReference type="NCBI Taxonomy" id="1197717"/>
    <lineage>
        <taxon>Bacteria</taxon>
        <taxon>Thermotogati</taxon>
        <taxon>Synergistota</taxon>
        <taxon>Synergistia</taxon>
        <taxon>Synergistales</taxon>
        <taxon>Synergistaceae</taxon>
        <taxon>Cloacibacillus</taxon>
    </lineage>
</organism>
<feature type="domain" description="Cucumopine synthase C-terminal helical bundle" evidence="1">
    <location>
        <begin position="10"/>
        <end position="155"/>
    </location>
</feature>
<proteinExistence type="predicted"/>
<dbReference type="OrthoDB" id="1971562at2"/>
<evidence type="ECO:0000313" key="3">
    <source>
        <dbReference type="Proteomes" id="UP000093044"/>
    </source>
</evidence>
<dbReference type="AlphaFoldDB" id="A0A1B2I7J7"/>
<dbReference type="Pfam" id="PF18631">
    <property type="entry name" value="Cucumopine_C"/>
    <property type="match status" value="1"/>
</dbReference>
<dbReference type="EMBL" id="CP016757">
    <property type="protein sequence ID" value="ANZ45933.1"/>
    <property type="molecule type" value="Genomic_DNA"/>
</dbReference>
<protein>
    <recommendedName>
        <fullName evidence="1">Cucumopine synthase C-terminal helical bundle domain-containing protein</fullName>
    </recommendedName>
</protein>
<accession>A0A1B2I7J7</accession>
<reference evidence="2" key="1">
    <citation type="submission" date="2016-08" db="EMBL/GenBank/DDBJ databases">
        <title>Complete genome of Cloacibacillus porcorum.</title>
        <authorList>
            <person name="Looft T."/>
            <person name="Bayles D.O."/>
            <person name="Alt D.P."/>
        </authorList>
    </citation>
    <scope>NUCLEOTIDE SEQUENCE [LARGE SCALE GENOMIC DNA]</scope>
    <source>
        <strain evidence="2">CL-84</strain>
    </source>
</reference>
<dbReference type="KEGG" id="cpor:BED41_13035"/>
<keyword evidence="3" id="KW-1185">Reference proteome</keyword>
<evidence type="ECO:0000313" key="2">
    <source>
        <dbReference type="EMBL" id="ANZ45933.1"/>
    </source>
</evidence>
<dbReference type="Proteomes" id="UP000093044">
    <property type="component" value="Chromosome"/>
</dbReference>
<dbReference type="InterPro" id="IPR040602">
    <property type="entry name" value="Cucumopine_C"/>
</dbReference>